<proteinExistence type="predicted"/>
<protein>
    <submittedName>
        <fullName evidence="1">Uncharacterized protein</fullName>
    </submittedName>
</protein>
<evidence type="ECO:0000313" key="2">
    <source>
        <dbReference type="Proteomes" id="UP001589858"/>
    </source>
</evidence>
<comment type="caution">
    <text evidence="1">The sequence shown here is derived from an EMBL/GenBank/DDBJ whole genome shotgun (WGS) entry which is preliminary data.</text>
</comment>
<reference evidence="1 2" key="1">
    <citation type="submission" date="2024-09" db="EMBL/GenBank/DDBJ databases">
        <authorList>
            <person name="Sun Q."/>
            <person name="Mori K."/>
        </authorList>
    </citation>
    <scope>NUCLEOTIDE SEQUENCE [LARGE SCALE GENOMIC DNA]</scope>
    <source>
        <strain evidence="1 2">CICC 11035S</strain>
    </source>
</reference>
<keyword evidence="2" id="KW-1185">Reference proteome</keyword>
<dbReference type="EMBL" id="JBHLTM010000038">
    <property type="protein sequence ID" value="MFC0685070.1"/>
    <property type="molecule type" value="Genomic_DNA"/>
</dbReference>
<gene>
    <name evidence="1" type="ORF">ACFFF8_10720</name>
</gene>
<dbReference type="Proteomes" id="UP001589858">
    <property type="component" value="Unassembled WGS sequence"/>
</dbReference>
<name>A0ABV6S766_9SPHN</name>
<sequence>MPKIEVFEKDEDTPIFEGEFTFMPRIGEYISKDIGGYFGYYHVVEIWHREEGDSGIYQACIQVELRD</sequence>
<organism evidence="1 2">
    <name type="scientific">Novosphingobium clariflavum</name>
    <dbReference type="NCBI Taxonomy" id="2029884"/>
    <lineage>
        <taxon>Bacteria</taxon>
        <taxon>Pseudomonadati</taxon>
        <taxon>Pseudomonadota</taxon>
        <taxon>Alphaproteobacteria</taxon>
        <taxon>Sphingomonadales</taxon>
        <taxon>Sphingomonadaceae</taxon>
        <taxon>Novosphingobium</taxon>
    </lineage>
</organism>
<accession>A0ABV6S766</accession>
<evidence type="ECO:0000313" key="1">
    <source>
        <dbReference type="EMBL" id="MFC0685070.1"/>
    </source>
</evidence>
<dbReference type="RefSeq" id="WP_267223410.1">
    <property type="nucleotide sequence ID" value="NZ_JAPCWC010000022.1"/>
</dbReference>